<dbReference type="GO" id="GO:0016787">
    <property type="term" value="F:hydrolase activity"/>
    <property type="evidence" value="ECO:0007669"/>
    <property type="project" value="UniProtKB-KW"/>
</dbReference>
<dbReference type="NCBIfam" id="TIGR00370">
    <property type="entry name" value="5-oxoprolinase subunit PxpB"/>
    <property type="match status" value="1"/>
</dbReference>
<dbReference type="AlphaFoldDB" id="A0A5S3XN76"/>
<dbReference type="InterPro" id="IPR003833">
    <property type="entry name" value="CT_C_D"/>
</dbReference>
<evidence type="ECO:0000259" key="4">
    <source>
        <dbReference type="SMART" id="SM00796"/>
    </source>
</evidence>
<comment type="caution">
    <text evidence="6">The sequence shown here is derived from an EMBL/GenBank/DDBJ whole genome shotgun (WGS) entry which is preliminary data.</text>
</comment>
<protein>
    <submittedName>
        <fullName evidence="6">Carboxylase</fullName>
    </submittedName>
</protein>
<evidence type="ECO:0000256" key="3">
    <source>
        <dbReference type="ARBA" id="ARBA00022840"/>
    </source>
</evidence>
<dbReference type="Gene3D" id="2.40.100.10">
    <property type="entry name" value="Cyclophilin-like"/>
    <property type="match status" value="1"/>
</dbReference>
<feature type="domain" description="Carboxyltransferase" evidence="4">
    <location>
        <begin position="4"/>
        <end position="202"/>
    </location>
</feature>
<evidence type="ECO:0000313" key="6">
    <source>
        <dbReference type="EMBL" id="TMP58402.1"/>
    </source>
</evidence>
<organism evidence="6 8">
    <name type="scientific">Pseudoalteromonas citrea</name>
    <dbReference type="NCBI Taxonomy" id="43655"/>
    <lineage>
        <taxon>Bacteria</taxon>
        <taxon>Pseudomonadati</taxon>
        <taxon>Pseudomonadota</taxon>
        <taxon>Gammaproteobacteria</taxon>
        <taxon>Alteromonadales</taxon>
        <taxon>Pseudoalteromonadaceae</taxon>
        <taxon>Pseudoalteromonas</taxon>
    </lineage>
</organism>
<evidence type="ECO:0000256" key="1">
    <source>
        <dbReference type="ARBA" id="ARBA00022741"/>
    </source>
</evidence>
<dbReference type="OrthoDB" id="9778567at2"/>
<evidence type="ECO:0000313" key="8">
    <source>
        <dbReference type="Proteomes" id="UP000307706"/>
    </source>
</evidence>
<dbReference type="PANTHER" id="PTHR34698:SF2">
    <property type="entry name" value="5-OXOPROLINASE SUBUNIT B"/>
    <property type="match status" value="1"/>
</dbReference>
<dbReference type="RefSeq" id="WP_138596951.1">
    <property type="nucleotide sequence ID" value="NZ_PNCK01000035.1"/>
</dbReference>
<dbReference type="EMBL" id="PNCK01000035">
    <property type="protein sequence ID" value="TMP43034.1"/>
    <property type="molecule type" value="Genomic_DNA"/>
</dbReference>
<evidence type="ECO:0000313" key="5">
    <source>
        <dbReference type="EMBL" id="TMP43034.1"/>
    </source>
</evidence>
<keyword evidence="7" id="KW-1185">Reference proteome</keyword>
<keyword evidence="1" id="KW-0547">Nucleotide-binding</keyword>
<keyword evidence="3" id="KW-0067">ATP-binding</keyword>
<dbReference type="GO" id="GO:0005524">
    <property type="term" value="F:ATP binding"/>
    <property type="evidence" value="ECO:0007669"/>
    <property type="project" value="UniProtKB-KW"/>
</dbReference>
<dbReference type="Proteomes" id="UP000305730">
    <property type="component" value="Unassembled WGS sequence"/>
</dbReference>
<name>A0A5S3XN76_9GAMM</name>
<reference evidence="6" key="3">
    <citation type="submission" date="2019-09" db="EMBL/GenBank/DDBJ databases">
        <title>Co-occurence of chitin degradation, pigmentation and bioactivity in marine Pseudoalteromonas.</title>
        <authorList>
            <person name="Sonnenschein E.C."/>
            <person name="Bech P.K."/>
        </authorList>
    </citation>
    <scope>NUCLEOTIDE SEQUENCE</scope>
    <source>
        <strain evidence="6">S2231</strain>
    </source>
</reference>
<gene>
    <name evidence="6" type="ORF">CWB96_12000</name>
    <name evidence="5" type="ORF">CWB97_10405</name>
</gene>
<proteinExistence type="predicted"/>
<evidence type="ECO:0000256" key="2">
    <source>
        <dbReference type="ARBA" id="ARBA00022801"/>
    </source>
</evidence>
<sequence>MSDHHCYLLGEHAIAFVLETSNPSSNEQRRLFALTSTLMNLDAFFDVVPAKSSVTVYLKTPQDHPIWIKRITTLWNECEMASFTPTTHRFMVKYGGDYGPDLSSLANTLSLPEKDLIELHASVTYQVEFLGFLPGFGYLGTLPKPLQVPRKKTPRTRVPKGSVAIAQELTAIYPSSSPGGWHLLGICETPLFNPSLQQPSLLMPGDHVQFIPSKGGLC</sequence>
<dbReference type="PANTHER" id="PTHR34698">
    <property type="entry name" value="5-OXOPROLINASE SUBUNIT B"/>
    <property type="match status" value="1"/>
</dbReference>
<dbReference type="Proteomes" id="UP000307706">
    <property type="component" value="Unassembled WGS sequence"/>
</dbReference>
<reference evidence="7 8" key="2">
    <citation type="submission" date="2019-06" db="EMBL/GenBank/DDBJ databases">
        <title>Co-occurence of chitin degradation, pigmentation and bioactivity in marine Pseudoalteromonas.</title>
        <authorList>
            <person name="Sonnenschein E.C."/>
            <person name="Bech P.K."/>
        </authorList>
    </citation>
    <scope>NUCLEOTIDE SEQUENCE [LARGE SCALE GENOMIC DNA]</scope>
    <source>
        <strain evidence="8">S2231</strain>
        <strain evidence="5 7">S2233</strain>
    </source>
</reference>
<dbReference type="SUPFAM" id="SSF50891">
    <property type="entry name" value="Cyclophilin-like"/>
    <property type="match status" value="1"/>
</dbReference>
<dbReference type="InterPro" id="IPR029000">
    <property type="entry name" value="Cyclophilin-like_dom_sf"/>
</dbReference>
<dbReference type="InterPro" id="IPR010016">
    <property type="entry name" value="PxpB"/>
</dbReference>
<dbReference type="EMBL" id="PNCL01000057">
    <property type="protein sequence ID" value="TMP58402.1"/>
    <property type="molecule type" value="Genomic_DNA"/>
</dbReference>
<dbReference type="SMART" id="SM00796">
    <property type="entry name" value="AHS1"/>
    <property type="match status" value="1"/>
</dbReference>
<evidence type="ECO:0000313" key="7">
    <source>
        <dbReference type="Proteomes" id="UP000305730"/>
    </source>
</evidence>
<dbReference type="Pfam" id="PF02682">
    <property type="entry name" value="CT_C_D"/>
    <property type="match status" value="1"/>
</dbReference>
<accession>A0A5S3XN76</accession>
<reference evidence="7 8" key="1">
    <citation type="submission" date="2017-12" db="EMBL/GenBank/DDBJ databases">
        <authorList>
            <person name="Paulsen S."/>
            <person name="Gram L.K."/>
        </authorList>
    </citation>
    <scope>NUCLEOTIDE SEQUENCE [LARGE SCALE GENOMIC DNA]</scope>
    <source>
        <strain evidence="6 8">S2231</strain>
        <strain evidence="5 7">S2233</strain>
    </source>
</reference>
<keyword evidence="2" id="KW-0378">Hydrolase</keyword>